<feature type="coiled-coil region" evidence="1">
    <location>
        <begin position="397"/>
        <end position="431"/>
    </location>
</feature>
<keyword evidence="4" id="KW-1185">Reference proteome</keyword>
<dbReference type="InterPro" id="IPR007813">
    <property type="entry name" value="PilN"/>
</dbReference>
<evidence type="ECO:0008006" key="5">
    <source>
        <dbReference type="Google" id="ProtNLM"/>
    </source>
</evidence>
<comment type="caution">
    <text evidence="3">The sequence shown here is derived from an EMBL/GenBank/DDBJ whole genome shotgun (WGS) entry which is preliminary data.</text>
</comment>
<dbReference type="RefSeq" id="WP_341423847.1">
    <property type="nucleotide sequence ID" value="NZ_JBBUTG010000001.1"/>
</dbReference>
<evidence type="ECO:0000313" key="4">
    <source>
        <dbReference type="Proteomes" id="UP001371218"/>
    </source>
</evidence>
<dbReference type="Gene3D" id="3.30.420.40">
    <property type="match status" value="2"/>
</dbReference>
<keyword evidence="1" id="KW-0175">Coiled coil</keyword>
<name>A0ABU9BI68_9BURK</name>
<dbReference type="EMBL" id="JBBUTG010000001">
    <property type="protein sequence ID" value="MEK8029511.1"/>
    <property type="molecule type" value="Genomic_DNA"/>
</dbReference>
<evidence type="ECO:0000256" key="1">
    <source>
        <dbReference type="SAM" id="Coils"/>
    </source>
</evidence>
<feature type="region of interest" description="Disordered" evidence="2">
    <location>
        <begin position="308"/>
        <end position="341"/>
    </location>
</feature>
<organism evidence="3 4">
    <name type="scientific">Ideonella lacteola</name>
    <dbReference type="NCBI Taxonomy" id="2984193"/>
    <lineage>
        <taxon>Bacteria</taxon>
        <taxon>Pseudomonadati</taxon>
        <taxon>Pseudomonadota</taxon>
        <taxon>Betaproteobacteria</taxon>
        <taxon>Burkholderiales</taxon>
        <taxon>Sphaerotilaceae</taxon>
        <taxon>Ideonella</taxon>
    </lineage>
</organism>
<dbReference type="Pfam" id="PF05137">
    <property type="entry name" value="PilN"/>
    <property type="match status" value="1"/>
</dbReference>
<reference evidence="3 4" key="1">
    <citation type="submission" date="2024-04" db="EMBL/GenBank/DDBJ databases">
        <title>Novel species of the genus Ideonella isolated from streams.</title>
        <authorList>
            <person name="Lu H."/>
        </authorList>
    </citation>
    <scope>NUCLEOTIDE SEQUENCE [LARGE SCALE GENOMIC DNA]</scope>
    <source>
        <strain evidence="3 4">DXS29W</strain>
    </source>
</reference>
<sequence>MPTLHLRRPAVAGWIACVPQAAHVRFALVEPGERPVVRWLHSEAGRSSALVLRRARRSVPWGRWASVALLERSQYQLVQAEAPDMPRHEWRDALRWRLKDQIEFPVDGAAIDLLPMPAQAGPRNQRTVIAVAAPGPARDALRSDGDDTGWSWHAIDVAETALRNLGALLASPHRGHALLHLGDTHALLVITVAGALLLSRQIEVPRAQLADANDETRQQAMERAGLELQRTLDSFDRVFTQVSLERLDVLPGPGAEPFADFVRELLYVPVLVARIQEKLDLSRLPADVDLSDHWVAIGAALRPVAEPKAAAESPIEAPSTEPSRQPDLNLDPPSLRPAPQPWRASQALWSLAGALAGCWALGQGLDTWAQHRQHRADAIAQVLPMQRAQLEARDPGGAEAIQRLAAERTRLQNLEADQRRLRAQIDDHLQRGSTGYTPYFMALSRQSQASVWITGFSVAPQSGAIEIEGRMTDPAALPGYLQRLNQEGSFKGRQFARLQLAQDDGLTAFTLAGVGAATPPGAK</sequence>
<dbReference type="SUPFAM" id="SSF53067">
    <property type="entry name" value="Actin-like ATPase domain"/>
    <property type="match status" value="1"/>
</dbReference>
<dbReference type="InterPro" id="IPR043129">
    <property type="entry name" value="ATPase_NBD"/>
</dbReference>
<accession>A0ABU9BI68</accession>
<proteinExistence type="predicted"/>
<evidence type="ECO:0000256" key="2">
    <source>
        <dbReference type="SAM" id="MobiDB-lite"/>
    </source>
</evidence>
<dbReference type="Proteomes" id="UP001371218">
    <property type="component" value="Unassembled WGS sequence"/>
</dbReference>
<protein>
    <recommendedName>
        <fullName evidence="5">PilN domain-containing protein</fullName>
    </recommendedName>
</protein>
<dbReference type="Gene3D" id="3.30.1490.300">
    <property type="match status" value="1"/>
</dbReference>
<gene>
    <name evidence="3" type="ORF">AACH06_01645</name>
</gene>
<evidence type="ECO:0000313" key="3">
    <source>
        <dbReference type="EMBL" id="MEK8029511.1"/>
    </source>
</evidence>